<dbReference type="AlphaFoldDB" id="A0A934N8Y7"/>
<accession>A0A934N8Y7</accession>
<comment type="caution">
    <text evidence="1">The sequence shown here is derived from an EMBL/GenBank/DDBJ whole genome shotgun (WGS) entry which is preliminary data.</text>
</comment>
<gene>
    <name evidence="1" type="ORF">JF922_18025</name>
</gene>
<evidence type="ECO:0000313" key="1">
    <source>
        <dbReference type="EMBL" id="MBJ7599961.1"/>
    </source>
</evidence>
<proteinExistence type="predicted"/>
<organism evidence="1 2">
    <name type="scientific">Candidatus Nephthysia bennettiae</name>
    <dbReference type="NCBI Taxonomy" id="3127016"/>
    <lineage>
        <taxon>Bacteria</taxon>
        <taxon>Bacillati</taxon>
        <taxon>Candidatus Dormiibacterota</taxon>
        <taxon>Candidatus Dormibacteria</taxon>
        <taxon>Candidatus Dormibacterales</taxon>
        <taxon>Candidatus Dormibacteraceae</taxon>
        <taxon>Candidatus Nephthysia</taxon>
    </lineage>
</organism>
<name>A0A934N8Y7_9BACT</name>
<evidence type="ECO:0000313" key="2">
    <source>
        <dbReference type="Proteomes" id="UP000612893"/>
    </source>
</evidence>
<keyword evidence="2" id="KW-1185">Reference proteome</keyword>
<sequence>MPLLKVSPSGQVYDVELPSLKVTRDQAGGYYVHGRGHFIFCDDLETAERKRRDLDTYGRRSFER</sequence>
<reference evidence="1" key="1">
    <citation type="submission" date="2020-10" db="EMBL/GenBank/DDBJ databases">
        <title>Ca. Dormibacterota MAGs.</title>
        <authorList>
            <person name="Montgomery K."/>
        </authorList>
    </citation>
    <scope>NUCLEOTIDE SEQUENCE [LARGE SCALE GENOMIC DNA]</scope>
    <source>
        <strain evidence="1">SC8812_S17_10</strain>
    </source>
</reference>
<dbReference type="EMBL" id="JAEKNR010000178">
    <property type="protein sequence ID" value="MBJ7599961.1"/>
    <property type="molecule type" value="Genomic_DNA"/>
</dbReference>
<dbReference type="Proteomes" id="UP000612893">
    <property type="component" value="Unassembled WGS sequence"/>
</dbReference>
<dbReference type="RefSeq" id="WP_338203622.1">
    <property type="nucleotide sequence ID" value="NZ_JAEKNR010000178.1"/>
</dbReference>
<protein>
    <submittedName>
        <fullName evidence="1">Uncharacterized protein</fullName>
    </submittedName>
</protein>